<organism evidence="2 3">
    <name type="scientific">Haematococcus lacustris</name>
    <name type="common">Green alga</name>
    <name type="synonym">Haematococcus pluvialis</name>
    <dbReference type="NCBI Taxonomy" id="44745"/>
    <lineage>
        <taxon>Eukaryota</taxon>
        <taxon>Viridiplantae</taxon>
        <taxon>Chlorophyta</taxon>
        <taxon>core chlorophytes</taxon>
        <taxon>Chlorophyceae</taxon>
        <taxon>CS clade</taxon>
        <taxon>Chlamydomonadales</taxon>
        <taxon>Haematococcaceae</taxon>
        <taxon>Haematococcus</taxon>
    </lineage>
</organism>
<evidence type="ECO:0000256" key="1">
    <source>
        <dbReference type="SAM" id="MobiDB-lite"/>
    </source>
</evidence>
<dbReference type="Proteomes" id="UP000485058">
    <property type="component" value="Unassembled WGS sequence"/>
</dbReference>
<sequence length="150" mass="16580">ERWEQCDRLHQALAPFLACPTICIVNGLHQQLDGSQGVELLLLAAARGGTSDPAQMEALVRDKRAVQALTGEAGRHCRRVWSAEARRGGHLEQLRLTRLVRHQVHQLRTQAGRCRREALREEPPPGARPAPPTPDQDMPGRLQGSCPSPL</sequence>
<feature type="non-terminal residue" evidence="2">
    <location>
        <position position="150"/>
    </location>
</feature>
<comment type="caution">
    <text evidence="2">The sequence shown here is derived from an EMBL/GenBank/DDBJ whole genome shotgun (WGS) entry which is preliminary data.</text>
</comment>
<name>A0A6A0AKF2_HAELA</name>
<dbReference type="EMBL" id="BLLF01008590">
    <property type="protein sequence ID" value="GFH33439.1"/>
    <property type="molecule type" value="Genomic_DNA"/>
</dbReference>
<feature type="region of interest" description="Disordered" evidence="1">
    <location>
        <begin position="110"/>
        <end position="150"/>
    </location>
</feature>
<feature type="compositionally biased region" description="Basic and acidic residues" evidence="1">
    <location>
        <begin position="114"/>
        <end position="123"/>
    </location>
</feature>
<feature type="non-terminal residue" evidence="2">
    <location>
        <position position="1"/>
    </location>
</feature>
<evidence type="ECO:0000313" key="3">
    <source>
        <dbReference type="Proteomes" id="UP000485058"/>
    </source>
</evidence>
<keyword evidence="3" id="KW-1185">Reference proteome</keyword>
<reference evidence="2 3" key="1">
    <citation type="submission" date="2020-02" db="EMBL/GenBank/DDBJ databases">
        <title>Draft genome sequence of Haematococcus lacustris strain NIES-144.</title>
        <authorList>
            <person name="Morimoto D."/>
            <person name="Nakagawa S."/>
            <person name="Yoshida T."/>
            <person name="Sawayama S."/>
        </authorList>
    </citation>
    <scope>NUCLEOTIDE SEQUENCE [LARGE SCALE GENOMIC DNA]</scope>
    <source>
        <strain evidence="2 3">NIES-144</strain>
    </source>
</reference>
<evidence type="ECO:0000313" key="2">
    <source>
        <dbReference type="EMBL" id="GFH33439.1"/>
    </source>
</evidence>
<dbReference type="AlphaFoldDB" id="A0A6A0AKF2"/>
<feature type="compositionally biased region" description="Pro residues" evidence="1">
    <location>
        <begin position="124"/>
        <end position="134"/>
    </location>
</feature>
<accession>A0A6A0AKF2</accession>
<proteinExistence type="predicted"/>
<protein>
    <submittedName>
        <fullName evidence="2">Uncharacterized protein</fullName>
    </submittedName>
</protein>
<gene>
    <name evidence="2" type="ORF">HaLaN_32813</name>
</gene>